<evidence type="ECO:0000313" key="5">
    <source>
        <dbReference type="Proteomes" id="UP000324996"/>
    </source>
</evidence>
<dbReference type="Pfam" id="PF00128">
    <property type="entry name" value="Alpha-amylase"/>
    <property type="match status" value="1"/>
</dbReference>
<feature type="signal peptide" evidence="2">
    <location>
        <begin position="1"/>
        <end position="21"/>
    </location>
</feature>
<keyword evidence="1" id="KW-0812">Transmembrane</keyword>
<proteinExistence type="predicted"/>
<dbReference type="InterPro" id="IPR006047">
    <property type="entry name" value="GH13_cat_dom"/>
</dbReference>
<keyword evidence="1" id="KW-1133">Transmembrane helix</keyword>
<feature type="transmembrane region" description="Helical" evidence="1">
    <location>
        <begin position="413"/>
        <end position="436"/>
    </location>
</feature>
<keyword evidence="1" id="KW-0472">Membrane</keyword>
<dbReference type="PANTHER" id="PTHR10357:SF209">
    <property type="entry name" value="PERIPLASMIC ALPHA-AMYLASE"/>
    <property type="match status" value="1"/>
</dbReference>
<dbReference type="SMART" id="SM00642">
    <property type="entry name" value="Aamy"/>
    <property type="match status" value="1"/>
</dbReference>
<evidence type="ECO:0000256" key="1">
    <source>
        <dbReference type="SAM" id="Phobius"/>
    </source>
</evidence>
<feature type="chain" id="PRO_5022868614" description="Glycosyl hydrolase family 13 catalytic domain-containing protein" evidence="2">
    <location>
        <begin position="22"/>
        <end position="473"/>
    </location>
</feature>
<name>A0A5A7N525_9PROT</name>
<keyword evidence="2" id="KW-0732">Signal</keyword>
<evidence type="ECO:0000313" key="4">
    <source>
        <dbReference type="EMBL" id="GER03371.1"/>
    </source>
</evidence>
<dbReference type="EMBL" id="BKCN01000003">
    <property type="protein sequence ID" value="GER03371.1"/>
    <property type="molecule type" value="Genomic_DNA"/>
</dbReference>
<dbReference type="PANTHER" id="PTHR10357">
    <property type="entry name" value="ALPHA-AMYLASE FAMILY MEMBER"/>
    <property type="match status" value="1"/>
</dbReference>
<gene>
    <name evidence="4" type="ORF">JCM17846_10530</name>
</gene>
<sequence length="473" mass="53643">MMVVIFAFFIALGTFFQGAEAHGQSLISNSKEIDPKITNKNAPHLLPVKNRPIKDDVIYFMLPDRFYNGDPANDRGGMAGSRLDHGFDPTHKAFYHGGDLRGVIEKLDYLEDLGVSAIWMAPIFKNKPVQGPKGQESAAYHGYWITDFTRIDPHFGSNQDLKDLIRLAHARGIKVIFDIITNHTADVIQYQECQGENICPYRSLADYPYTTRGDRDGPAINPGFMGDDPRHQTPGNFARLTRPDWAYRPFVPEAEADIKVPQWLNDPIYYHNRGETTFRGENSLYGDFAGLDDLFTEHPRALDGMIEIYKFWIKEFGIDGFRIDTVRHVNMAFWQRFVPEIRAYAATLGNPHFYVFGEVYDPDPKALSQFVRDGKFPAVLDFGFQSIAQKVLIDGAPRRCWRIFLPPTGFIKVIGAMPAFCPPFWAIMIWAALGIFSSKNLAPMPMTRCCSSGCAWLMPDAFRARGAGDLFWR</sequence>
<keyword evidence="5" id="KW-1185">Reference proteome</keyword>
<comment type="caution">
    <text evidence="4">The sequence shown here is derived from an EMBL/GenBank/DDBJ whole genome shotgun (WGS) entry which is preliminary data.</text>
</comment>
<dbReference type="AlphaFoldDB" id="A0A5A7N525"/>
<dbReference type="SUPFAM" id="SSF51445">
    <property type="entry name" value="(Trans)glycosidases"/>
    <property type="match status" value="1"/>
</dbReference>
<protein>
    <recommendedName>
        <fullName evidence="3">Glycosyl hydrolase family 13 catalytic domain-containing protein</fullName>
    </recommendedName>
</protein>
<feature type="domain" description="Glycosyl hydrolase family 13 catalytic" evidence="3">
    <location>
        <begin position="60"/>
        <end position="469"/>
    </location>
</feature>
<dbReference type="GO" id="GO:0005975">
    <property type="term" value="P:carbohydrate metabolic process"/>
    <property type="evidence" value="ECO:0007669"/>
    <property type="project" value="InterPro"/>
</dbReference>
<reference evidence="4 5" key="1">
    <citation type="submission" date="2019-09" db="EMBL/GenBank/DDBJ databases">
        <title>NBRP : Genome information of microbial organism related human and environment.</title>
        <authorList>
            <person name="Hattori M."/>
            <person name="Oshima K."/>
            <person name="Inaba H."/>
            <person name="Suda W."/>
            <person name="Sakamoto M."/>
            <person name="Iino T."/>
            <person name="Kitahara M."/>
            <person name="Oshida Y."/>
            <person name="Iida T."/>
            <person name="Kudo T."/>
            <person name="Itoh T."/>
            <person name="Ohkuma M."/>
        </authorList>
    </citation>
    <scope>NUCLEOTIDE SEQUENCE [LARGE SCALE GENOMIC DNA]</scope>
    <source>
        <strain evidence="4 5">Q-1</strain>
    </source>
</reference>
<dbReference type="Gene3D" id="3.20.20.80">
    <property type="entry name" value="Glycosidases"/>
    <property type="match status" value="2"/>
</dbReference>
<dbReference type="Proteomes" id="UP000324996">
    <property type="component" value="Unassembled WGS sequence"/>
</dbReference>
<evidence type="ECO:0000256" key="2">
    <source>
        <dbReference type="SAM" id="SignalP"/>
    </source>
</evidence>
<evidence type="ECO:0000259" key="3">
    <source>
        <dbReference type="SMART" id="SM00642"/>
    </source>
</evidence>
<dbReference type="InterPro" id="IPR017853">
    <property type="entry name" value="GH"/>
</dbReference>
<organism evidence="4 5">
    <name type="scientific">Iodidimonas nitroreducens</name>
    <dbReference type="NCBI Taxonomy" id="1236968"/>
    <lineage>
        <taxon>Bacteria</taxon>
        <taxon>Pseudomonadati</taxon>
        <taxon>Pseudomonadota</taxon>
        <taxon>Alphaproteobacteria</taxon>
        <taxon>Iodidimonadales</taxon>
        <taxon>Iodidimonadaceae</taxon>
        <taxon>Iodidimonas</taxon>
    </lineage>
</organism>
<accession>A0A5A7N525</accession>